<feature type="compositionally biased region" description="Low complexity" evidence="6">
    <location>
        <begin position="402"/>
        <end position="428"/>
    </location>
</feature>
<dbReference type="PANTHER" id="PTHR10048:SF22">
    <property type="entry name" value="PHOSPHATIDYLINOSITOL 4-KINASE BETA"/>
    <property type="match status" value="1"/>
</dbReference>
<dbReference type="OrthoDB" id="10264149at2759"/>
<proteinExistence type="inferred from homology"/>
<evidence type="ECO:0000259" key="7">
    <source>
        <dbReference type="PROSITE" id="PS50290"/>
    </source>
</evidence>
<dbReference type="Gene3D" id="6.10.140.1260">
    <property type="match status" value="1"/>
</dbReference>
<dbReference type="InterPro" id="IPR016024">
    <property type="entry name" value="ARM-type_fold"/>
</dbReference>
<feature type="region of interest" description="Disordered" evidence="6">
    <location>
        <begin position="685"/>
        <end position="753"/>
    </location>
</feature>
<keyword evidence="10" id="KW-1185">Reference proteome</keyword>
<evidence type="ECO:0000256" key="6">
    <source>
        <dbReference type="SAM" id="MobiDB-lite"/>
    </source>
</evidence>
<comment type="catalytic activity">
    <reaction evidence="1">
        <text>a 1,2-diacyl-sn-glycero-3-phospho-(1D-myo-inositol) + ATP = a 1,2-diacyl-sn-glycero-3-phospho-(1D-myo-inositol 4-phosphate) + ADP + H(+)</text>
        <dbReference type="Rhea" id="RHEA:19877"/>
        <dbReference type="ChEBI" id="CHEBI:15378"/>
        <dbReference type="ChEBI" id="CHEBI:30616"/>
        <dbReference type="ChEBI" id="CHEBI:57880"/>
        <dbReference type="ChEBI" id="CHEBI:58178"/>
        <dbReference type="ChEBI" id="CHEBI:456216"/>
        <dbReference type="EC" id="2.7.1.67"/>
    </reaction>
</comment>
<feature type="region of interest" description="Disordered" evidence="6">
    <location>
        <begin position="268"/>
        <end position="289"/>
    </location>
</feature>
<dbReference type="PANTHER" id="PTHR10048">
    <property type="entry name" value="PHOSPHATIDYLINOSITOL KINASE"/>
    <property type="match status" value="1"/>
</dbReference>
<reference evidence="9" key="1">
    <citation type="submission" date="2016-04" db="EMBL/GenBank/DDBJ databases">
        <authorList>
            <person name="Evans L.H."/>
            <person name="Alamgir A."/>
            <person name="Owens N."/>
            <person name="Weber N.D."/>
            <person name="Virtaneva K."/>
            <person name="Barbian K."/>
            <person name="Babar A."/>
            <person name="Rosenke K."/>
        </authorList>
    </citation>
    <scope>NUCLEOTIDE SEQUENCE [LARGE SCALE GENOMIC DNA]</scope>
    <source>
        <strain evidence="9">CBS 101.48</strain>
    </source>
</reference>
<feature type="compositionally biased region" description="Low complexity" evidence="6">
    <location>
        <begin position="514"/>
        <end position="526"/>
    </location>
</feature>
<feature type="region of interest" description="Disordered" evidence="6">
    <location>
        <begin position="399"/>
        <end position="428"/>
    </location>
</feature>
<name>A0A163JGS8_ABSGL</name>
<dbReference type="InterPro" id="IPR011009">
    <property type="entry name" value="Kinase-like_dom_sf"/>
</dbReference>
<sequence>MYVLGDDGDCARSARAAKWGSSVYFPLLLVTIEQDQSGKPQLTVNFLNTTIGEDQISSLAPYYKHLLRGTLIYQVSYIKQHIMSNELLLRLFRSEFFNSWIAVSYLFRYSGNLGIQHYLCSELNTFPLSEIEFFLPQLIHLFITRPSDSVALECFLVDLCEKSTHMAIMTLWYLQAYVSDLSANPNSPSFALCRRLLNKCQTIVFSDGQTEDLELADAASSMNLGLSTHKVHENALPALVGIGAMLTGIGQPLMTKAAGQIAIAQGRRNSVTSSSSLGPSAITRRNTLNGASSTAITTASDQEDDLIIHPTDEELLSKNRNDGIKRQSTSSVSSLPQQHTKHDSSPFQSSSQPELPLSKRRMSQFNPFTSSPSLEDLHHGKAFAMSRYLKSAQNKLNRKIQLRSSSASASSSLHNKSSSSSSRKSNSKANLNIFDPALTALGQSSVPTNNTTPLSPALTHCSSDDIIPNKKHSYLARHSYTSSSFDSPSAFNLSEGGSDNDDDDDDNTSRRSVESTSTFESDSSTTPHASNDPSSSNKHGYKNGRSDKGDSSDSDDGYQTLSRLDTDHRKLLLKSNYFRTEIQFLLALVDIATRLVIVPKPARMSALHAELALLNHNLPAEVCLPLWCPATTDKPYHHRVVRINPSDAVVLNSAERAPYLLMIEVLEDEMSFDEDYMSTLYRMRRHHQHHHRHPSKSTRKSTTTAGEPCNDGNDMGSAKISKGKKKKTKKTGRSRQHQHDTKQQGSSVPVVDMGDCLGGTAAATLTVRTSISHDGPPPVQPPLSPSSRHRPSSSPSLDDHAERMRTAAVMLAQLQQNTSSSAATPSNGEPFTKTLLASTSIQNRQGTEQIRQKIIKEMLALEDQRMEQMKTKGGSDGAGPEVMEDERYVAQVVNKEDPSAAVFSEEWEVKKARIHEDGHLIHIDFGFMLSNSPGSVGFEMAPFKLPQEYIDILGGVHGEKFAEYKALMKAAFLSVRKHSENILLLVEMMCKDSKQGCFQSGEQTIHQLRDRFQLHLTEPQAEEFVDRLIMSSCGNVFTKLYDTYQYYSQGIL</sequence>
<feature type="domain" description="PIK helical" evidence="8">
    <location>
        <begin position="1"/>
        <end position="199"/>
    </location>
</feature>
<dbReference type="Pfam" id="PF00454">
    <property type="entry name" value="PI3_PI4_kinase"/>
    <property type="match status" value="1"/>
</dbReference>
<organism evidence="9">
    <name type="scientific">Absidia glauca</name>
    <name type="common">Pin mould</name>
    <dbReference type="NCBI Taxonomy" id="4829"/>
    <lineage>
        <taxon>Eukaryota</taxon>
        <taxon>Fungi</taxon>
        <taxon>Fungi incertae sedis</taxon>
        <taxon>Mucoromycota</taxon>
        <taxon>Mucoromycotina</taxon>
        <taxon>Mucoromycetes</taxon>
        <taxon>Mucorales</taxon>
        <taxon>Cunninghamellaceae</taxon>
        <taxon>Absidia</taxon>
    </lineage>
</organism>
<dbReference type="Pfam" id="PF21245">
    <property type="entry name" value="PI4KB-PIK1_PIK"/>
    <property type="match status" value="1"/>
</dbReference>
<evidence type="ECO:0000256" key="3">
    <source>
        <dbReference type="ARBA" id="ARBA00012169"/>
    </source>
</evidence>
<feature type="compositionally biased region" description="Basic and acidic residues" evidence="6">
    <location>
        <begin position="312"/>
        <end position="325"/>
    </location>
</feature>
<feature type="compositionally biased region" description="Polar residues" evidence="6">
    <location>
        <begin position="326"/>
        <end position="338"/>
    </location>
</feature>
<dbReference type="SUPFAM" id="SSF48371">
    <property type="entry name" value="ARM repeat"/>
    <property type="match status" value="1"/>
</dbReference>
<accession>A0A163JGS8</accession>
<dbReference type="PROSITE" id="PS50290">
    <property type="entry name" value="PI3_4_KINASE_3"/>
    <property type="match status" value="1"/>
</dbReference>
<dbReference type="SMART" id="SM00146">
    <property type="entry name" value="PI3Kc"/>
    <property type="match status" value="1"/>
</dbReference>
<dbReference type="Gene3D" id="1.10.1070.11">
    <property type="entry name" value="Phosphatidylinositol 3-/4-kinase, catalytic domain"/>
    <property type="match status" value="1"/>
</dbReference>
<dbReference type="EC" id="2.7.1.67" evidence="3"/>
<feature type="compositionally biased region" description="Pro residues" evidence="6">
    <location>
        <begin position="775"/>
        <end position="784"/>
    </location>
</feature>
<keyword evidence="4" id="KW-0808">Transferase</keyword>
<keyword evidence="5" id="KW-0418">Kinase</keyword>
<dbReference type="InterPro" id="IPR021601">
    <property type="entry name" value="Phosphatidylino_kinase_fungi"/>
</dbReference>
<dbReference type="InterPro" id="IPR015433">
    <property type="entry name" value="PI3/4_kinase"/>
</dbReference>
<dbReference type="Proteomes" id="UP000078561">
    <property type="component" value="Unassembled WGS sequence"/>
</dbReference>
<evidence type="ECO:0000313" key="9">
    <source>
        <dbReference type="EMBL" id="SAL99253.1"/>
    </source>
</evidence>
<evidence type="ECO:0000313" key="10">
    <source>
        <dbReference type="Proteomes" id="UP000078561"/>
    </source>
</evidence>
<dbReference type="GO" id="GO:0004430">
    <property type="term" value="F:1-phosphatidylinositol 4-kinase activity"/>
    <property type="evidence" value="ECO:0007669"/>
    <property type="project" value="UniProtKB-EC"/>
</dbReference>
<dbReference type="Gene3D" id="1.25.40.70">
    <property type="entry name" value="Phosphatidylinositol 3-kinase, accessory domain (PIK)"/>
    <property type="match status" value="1"/>
</dbReference>
<dbReference type="Pfam" id="PF11522">
    <property type="entry name" value="Pik1"/>
    <property type="match status" value="1"/>
</dbReference>
<dbReference type="STRING" id="4829.A0A163JGS8"/>
<dbReference type="PROSITE" id="PS51545">
    <property type="entry name" value="PIK_HELICAL"/>
    <property type="match status" value="1"/>
</dbReference>
<dbReference type="GO" id="GO:0005737">
    <property type="term" value="C:cytoplasm"/>
    <property type="evidence" value="ECO:0007669"/>
    <property type="project" value="TreeGrafter"/>
</dbReference>
<dbReference type="GO" id="GO:0016020">
    <property type="term" value="C:membrane"/>
    <property type="evidence" value="ECO:0007669"/>
    <property type="project" value="TreeGrafter"/>
</dbReference>
<evidence type="ECO:0000256" key="5">
    <source>
        <dbReference type="ARBA" id="ARBA00022777"/>
    </source>
</evidence>
<dbReference type="InterPro" id="IPR049160">
    <property type="entry name" value="PI4KB-PIK1_PIK"/>
</dbReference>
<evidence type="ECO:0000256" key="2">
    <source>
        <dbReference type="ARBA" id="ARBA00006209"/>
    </source>
</evidence>
<comment type="similarity">
    <text evidence="2">Belongs to the PI3/PI4-kinase family. Type III PI4K subfamily.</text>
</comment>
<dbReference type="GO" id="GO:0048015">
    <property type="term" value="P:phosphatidylinositol-mediated signaling"/>
    <property type="evidence" value="ECO:0007669"/>
    <property type="project" value="TreeGrafter"/>
</dbReference>
<feature type="region of interest" description="Disordered" evidence="6">
    <location>
        <begin position="770"/>
        <end position="800"/>
    </location>
</feature>
<dbReference type="InterPro" id="IPR001263">
    <property type="entry name" value="PI3K_accessory_dom"/>
</dbReference>
<dbReference type="EMBL" id="LT552594">
    <property type="protein sequence ID" value="SAL99253.1"/>
    <property type="molecule type" value="Genomic_DNA"/>
</dbReference>
<feature type="compositionally biased region" description="Basic residues" evidence="6">
    <location>
        <begin position="721"/>
        <end position="736"/>
    </location>
</feature>
<feature type="compositionally biased region" description="Polar residues" evidence="6">
    <location>
        <begin position="481"/>
        <end position="497"/>
    </location>
</feature>
<dbReference type="SUPFAM" id="SSF56112">
    <property type="entry name" value="Protein kinase-like (PK-like)"/>
    <property type="match status" value="1"/>
</dbReference>
<evidence type="ECO:0000259" key="8">
    <source>
        <dbReference type="PROSITE" id="PS51545"/>
    </source>
</evidence>
<feature type="compositionally biased region" description="Basic residues" evidence="6">
    <location>
        <begin position="685"/>
        <end position="699"/>
    </location>
</feature>
<feature type="region of interest" description="Disordered" evidence="6">
    <location>
        <begin position="481"/>
        <end position="559"/>
    </location>
</feature>
<dbReference type="GO" id="GO:0046854">
    <property type="term" value="P:phosphatidylinositol phosphate biosynthetic process"/>
    <property type="evidence" value="ECO:0007669"/>
    <property type="project" value="InterPro"/>
</dbReference>
<gene>
    <name evidence="9" type="primary">ABSGL_04854.1 scaffold 6035</name>
</gene>
<dbReference type="InterPro" id="IPR036940">
    <property type="entry name" value="PI3/4_kinase_cat_sf"/>
</dbReference>
<dbReference type="AlphaFoldDB" id="A0A163JGS8"/>
<dbReference type="InterPro" id="IPR000403">
    <property type="entry name" value="PI3/4_kinase_cat_dom"/>
</dbReference>
<protein>
    <recommendedName>
        <fullName evidence="3">1-phosphatidylinositol 4-kinase</fullName>
        <ecNumber evidence="3">2.7.1.67</ecNumber>
    </recommendedName>
</protein>
<evidence type="ECO:0000256" key="1">
    <source>
        <dbReference type="ARBA" id="ARBA00001686"/>
    </source>
</evidence>
<evidence type="ECO:0000256" key="4">
    <source>
        <dbReference type="ARBA" id="ARBA00022679"/>
    </source>
</evidence>
<feature type="domain" description="PI3K/PI4K catalytic" evidence="7">
    <location>
        <begin position="914"/>
        <end position="1037"/>
    </location>
</feature>
<dbReference type="InParanoid" id="A0A163JGS8"/>
<dbReference type="InterPro" id="IPR042236">
    <property type="entry name" value="PI3K_accessory_sf"/>
</dbReference>
<feature type="region of interest" description="Disordered" evidence="6">
    <location>
        <begin position="312"/>
        <end position="356"/>
    </location>
</feature>
<feature type="compositionally biased region" description="Polar residues" evidence="6">
    <location>
        <begin position="527"/>
        <end position="538"/>
    </location>
</feature>